<evidence type="ECO:0000256" key="3">
    <source>
        <dbReference type="ARBA" id="ARBA00023002"/>
    </source>
</evidence>
<evidence type="ECO:0000313" key="5">
    <source>
        <dbReference type="EMBL" id="WOO78420.1"/>
    </source>
</evidence>
<comment type="similarity">
    <text evidence="1 4">Belongs to the short-chain dehydrogenases/reductases (SDR) family.</text>
</comment>
<dbReference type="Gene3D" id="3.40.50.720">
    <property type="entry name" value="NAD(P)-binding Rossmann-like Domain"/>
    <property type="match status" value="1"/>
</dbReference>
<reference evidence="5" key="1">
    <citation type="submission" date="2023-10" db="EMBL/GenBank/DDBJ databases">
        <authorList>
            <person name="Noh H."/>
        </authorList>
    </citation>
    <scope>NUCLEOTIDE SEQUENCE</scope>
    <source>
        <strain evidence="5">DUCC4014</strain>
    </source>
</reference>
<dbReference type="InterPro" id="IPR020904">
    <property type="entry name" value="Sc_DH/Rdtase_CS"/>
</dbReference>
<sequence>MPLPPSIKNAEAAGAMAGAVVGTGALKIDNLYNVDGWVAVVTGGGTGLGLITAAALAENGARVYITGRRLEALQAAVADASPKSGNGKIIALQGNASTKEGIEATVAEISKHDKYINVLVNNHGIAVPEGSPPNINGVPQTFEGLSKAMMGDSMEDHWIPLWRINTASYYFTSAAFLPLLGAAAQHFAEPGNIVNIASMSGITKTSQKGQFNYNASKAATISLSHQLATEFARRDLGVRVNCICPGFFPSGMVPITPGDLAAGEAANRFRKDWGIPLKRPSNGVDYANCIISVMTNKYMTGSEVVIDGGWLLCMEN</sequence>
<dbReference type="PRINTS" id="PR00080">
    <property type="entry name" value="SDRFAMILY"/>
</dbReference>
<dbReference type="RefSeq" id="XP_062624452.1">
    <property type="nucleotide sequence ID" value="XM_062768468.1"/>
</dbReference>
<proteinExistence type="inferred from homology"/>
<evidence type="ECO:0000256" key="1">
    <source>
        <dbReference type="ARBA" id="ARBA00006484"/>
    </source>
</evidence>
<dbReference type="InterPro" id="IPR036291">
    <property type="entry name" value="NAD(P)-bd_dom_sf"/>
</dbReference>
<gene>
    <name evidence="5" type="primary">fabG_12</name>
    <name evidence="5" type="ORF">LOC62_02G001967</name>
</gene>
<dbReference type="PROSITE" id="PS00061">
    <property type="entry name" value="ADH_SHORT"/>
    <property type="match status" value="1"/>
</dbReference>
<keyword evidence="6" id="KW-1185">Reference proteome</keyword>
<keyword evidence="2" id="KW-0521">NADP</keyword>
<evidence type="ECO:0000313" key="6">
    <source>
        <dbReference type="Proteomes" id="UP000827549"/>
    </source>
</evidence>
<dbReference type="Proteomes" id="UP000827549">
    <property type="component" value="Chromosome 2"/>
</dbReference>
<dbReference type="PANTHER" id="PTHR43618">
    <property type="entry name" value="7-ALPHA-HYDROXYSTEROID DEHYDROGENASE"/>
    <property type="match status" value="1"/>
</dbReference>
<keyword evidence="3" id="KW-0560">Oxidoreductase</keyword>
<dbReference type="PRINTS" id="PR00081">
    <property type="entry name" value="GDHRDH"/>
</dbReference>
<dbReference type="CDD" id="cd05233">
    <property type="entry name" value="SDR_c"/>
    <property type="match status" value="1"/>
</dbReference>
<evidence type="ECO:0000256" key="2">
    <source>
        <dbReference type="ARBA" id="ARBA00022857"/>
    </source>
</evidence>
<dbReference type="InterPro" id="IPR002347">
    <property type="entry name" value="SDR_fam"/>
</dbReference>
<name>A0AAF1BI76_9TREE</name>
<dbReference type="GeneID" id="87805218"/>
<dbReference type="GO" id="GO:0016491">
    <property type="term" value="F:oxidoreductase activity"/>
    <property type="evidence" value="ECO:0007669"/>
    <property type="project" value="UniProtKB-KW"/>
</dbReference>
<protein>
    <submittedName>
        <fullName evidence="5">3-oxoacyl-[acyl-carrier-protein] reductase FabG</fullName>
    </submittedName>
</protein>
<accession>A0AAF1BI76</accession>
<dbReference type="SUPFAM" id="SSF51735">
    <property type="entry name" value="NAD(P)-binding Rossmann-fold domains"/>
    <property type="match status" value="1"/>
</dbReference>
<dbReference type="PANTHER" id="PTHR43618:SF4">
    <property type="entry name" value="SHORT CHAIN DEHYDROGENASE_REDUCTASE FAMILY (AFU_ORTHOLOGUE AFUA_7G04540)"/>
    <property type="match status" value="1"/>
</dbReference>
<dbReference type="AlphaFoldDB" id="A0AAF1BI76"/>
<dbReference type="EMBL" id="CP086715">
    <property type="protein sequence ID" value="WOO78420.1"/>
    <property type="molecule type" value="Genomic_DNA"/>
</dbReference>
<evidence type="ECO:0000256" key="4">
    <source>
        <dbReference type="RuleBase" id="RU000363"/>
    </source>
</evidence>
<dbReference type="Pfam" id="PF00106">
    <property type="entry name" value="adh_short"/>
    <property type="match status" value="1"/>
</dbReference>
<dbReference type="InterPro" id="IPR052178">
    <property type="entry name" value="Sec_Metab_Biosynth_SDR"/>
</dbReference>
<organism evidence="5 6">
    <name type="scientific">Vanrija pseudolonga</name>
    <dbReference type="NCBI Taxonomy" id="143232"/>
    <lineage>
        <taxon>Eukaryota</taxon>
        <taxon>Fungi</taxon>
        <taxon>Dikarya</taxon>
        <taxon>Basidiomycota</taxon>
        <taxon>Agaricomycotina</taxon>
        <taxon>Tremellomycetes</taxon>
        <taxon>Trichosporonales</taxon>
        <taxon>Trichosporonaceae</taxon>
        <taxon>Vanrija</taxon>
    </lineage>
</organism>